<dbReference type="STRING" id="1527.SAMN04489757_105100"/>
<gene>
    <name evidence="2" type="ORF">SAMN04489757_105100</name>
</gene>
<dbReference type="EMBL" id="FOWD01000005">
    <property type="protein sequence ID" value="SFN96315.1"/>
    <property type="molecule type" value="Genomic_DNA"/>
</dbReference>
<organism evidence="2 3">
    <name type="scientific">Anaerocolumna aminovalerica</name>
    <dbReference type="NCBI Taxonomy" id="1527"/>
    <lineage>
        <taxon>Bacteria</taxon>
        <taxon>Bacillati</taxon>
        <taxon>Bacillota</taxon>
        <taxon>Clostridia</taxon>
        <taxon>Lachnospirales</taxon>
        <taxon>Lachnospiraceae</taxon>
        <taxon>Anaerocolumna</taxon>
    </lineage>
</organism>
<feature type="chain" id="PRO_5038514328" evidence="1">
    <location>
        <begin position="25"/>
        <end position="232"/>
    </location>
</feature>
<evidence type="ECO:0000256" key="1">
    <source>
        <dbReference type="SAM" id="SignalP"/>
    </source>
</evidence>
<sequence>MRNKKMIIMHLIIFIMVISGTGCGKETAQTKTDNITISQSFDIKEEKPIDKGENRMDKEDIFVISHPLLKDVPFYTTTIDNIKEKCSEKLDITYSEERMDGYLTFYKGDGIIYITTEDGSLYSVILINNKYEFDCGLKVGMDKSEINNLDIPFNRYNKVDIGTDKKINSYLLSFEIGPLSMLDFDYLYYYSAVLYDENEDHMDNFTGRCMGLMAFMKDGKLIAVSTDWPNAN</sequence>
<proteinExistence type="predicted"/>
<dbReference type="Proteomes" id="UP000198806">
    <property type="component" value="Unassembled WGS sequence"/>
</dbReference>
<keyword evidence="3" id="KW-1185">Reference proteome</keyword>
<evidence type="ECO:0000313" key="2">
    <source>
        <dbReference type="EMBL" id="SFN96315.1"/>
    </source>
</evidence>
<accession>A0A1I5DAQ4</accession>
<dbReference type="PROSITE" id="PS51257">
    <property type="entry name" value="PROKAR_LIPOPROTEIN"/>
    <property type="match status" value="1"/>
</dbReference>
<protein>
    <submittedName>
        <fullName evidence="2">Uncharacterized protein</fullName>
    </submittedName>
</protein>
<dbReference type="AlphaFoldDB" id="A0A1I5DAQ4"/>
<evidence type="ECO:0000313" key="3">
    <source>
        <dbReference type="Proteomes" id="UP000198806"/>
    </source>
</evidence>
<keyword evidence="1" id="KW-0732">Signal</keyword>
<feature type="signal peptide" evidence="1">
    <location>
        <begin position="1"/>
        <end position="24"/>
    </location>
</feature>
<reference evidence="2 3" key="1">
    <citation type="submission" date="2016-10" db="EMBL/GenBank/DDBJ databases">
        <authorList>
            <person name="de Groot N.N."/>
        </authorList>
    </citation>
    <scope>NUCLEOTIDE SEQUENCE [LARGE SCALE GENOMIC DNA]</scope>
    <source>
        <strain evidence="2 3">DSM 1283</strain>
    </source>
</reference>
<name>A0A1I5DAQ4_9FIRM</name>
<dbReference type="OrthoDB" id="2086971at2"/>
<dbReference type="RefSeq" id="WP_091684774.1">
    <property type="nucleotide sequence ID" value="NZ_BAABFM010000026.1"/>
</dbReference>